<dbReference type="GO" id="GO:0003700">
    <property type="term" value="F:DNA-binding transcription factor activity"/>
    <property type="evidence" value="ECO:0007669"/>
    <property type="project" value="InterPro"/>
</dbReference>
<sequence>PLPLPLPLFLFLPCTPEKRCDPAWRSRGSGEMSEWRDPAIKLFGRTIPLPEGTASGDAVDSVEDPSPPPVDLGADGVKDACGKITKAEAKDTSSEVTKKPDDNEPDASPGLHCVDEDDSQAPKQDESIAGDPKTEQEQSETNGCGQGKVLKKPDKILPCPRCNSLNTKFCYYNNYNVNQPRHFCKNCQRYWTAGGTMRNVPVGAGRRKNKHSASHYRHMLMSSEAMSSPQLDAPDSVNNRVLAGGLPVATRPLAHNGTVLNFVPEAPVCEPTAAMLNMADQKRGVEMAPLPCGENGGELSCASSLTALNGLENELLDNAAQIHIEQNGLQGGCSGLAPMHHVQCYPGLPWTWSPRWNGVAPMPAGRCSSEVIDGQENGNTNPVPWNSPPIMAAPAFCTPTIPFPFIPPFFWGCMSSWPNGTWNVPWVGSTCCSTPSSASNSGCSSLGKHCRDTSSPGEEKTEKSLWVPKTLRIDDPDEAAKSSIWATLGIKPDPTIEKGGVFRGFQPKNESGIHPSDGKQVLHVNPAALSRSQAFQEST</sequence>
<accession>A0A1D1Y6W1</accession>
<evidence type="ECO:0000256" key="4">
    <source>
        <dbReference type="ARBA" id="ARBA00023015"/>
    </source>
</evidence>
<dbReference type="InterPro" id="IPR045174">
    <property type="entry name" value="Dof"/>
</dbReference>
<dbReference type="GO" id="GO:0008270">
    <property type="term" value="F:zinc ion binding"/>
    <property type="evidence" value="ECO:0007669"/>
    <property type="project" value="UniProtKB-KW"/>
</dbReference>
<gene>
    <name evidence="11" type="primary">DOF3.3_0</name>
    <name evidence="11" type="ORF">g.168978</name>
</gene>
<dbReference type="AlphaFoldDB" id="A0A1D1Y6W1"/>
<evidence type="ECO:0000256" key="9">
    <source>
        <dbReference type="SAM" id="MobiDB-lite"/>
    </source>
</evidence>
<keyword evidence="5 8" id="KW-0238">DNA-binding</keyword>
<feature type="region of interest" description="Disordered" evidence="9">
    <location>
        <begin position="47"/>
        <end position="150"/>
    </location>
</feature>
<dbReference type="PROSITE" id="PS50884">
    <property type="entry name" value="ZF_DOF_2"/>
    <property type="match status" value="1"/>
</dbReference>
<dbReference type="GO" id="GO:0005634">
    <property type="term" value="C:nucleus"/>
    <property type="evidence" value="ECO:0007669"/>
    <property type="project" value="UniProtKB-SubCell"/>
</dbReference>
<evidence type="ECO:0000256" key="1">
    <source>
        <dbReference type="ARBA" id="ARBA00022723"/>
    </source>
</evidence>
<comment type="subcellular location">
    <subcellularLocation>
        <location evidence="8">Nucleus</location>
    </subcellularLocation>
</comment>
<feature type="non-terminal residue" evidence="11">
    <location>
        <position position="1"/>
    </location>
</feature>
<dbReference type="EMBL" id="GDJX01017620">
    <property type="protein sequence ID" value="JAT50316.1"/>
    <property type="molecule type" value="Transcribed_RNA"/>
</dbReference>
<keyword evidence="3" id="KW-0862">Zinc</keyword>
<feature type="compositionally biased region" description="Basic and acidic residues" evidence="9">
    <location>
        <begin position="76"/>
        <end position="102"/>
    </location>
</feature>
<keyword evidence="6" id="KW-0804">Transcription</keyword>
<dbReference type="GO" id="GO:0003677">
    <property type="term" value="F:DNA binding"/>
    <property type="evidence" value="ECO:0007669"/>
    <property type="project" value="UniProtKB-UniRule"/>
</dbReference>
<dbReference type="InterPro" id="IPR003851">
    <property type="entry name" value="Znf_Dof"/>
</dbReference>
<keyword evidence="2 8" id="KW-0863">Zinc-finger</keyword>
<evidence type="ECO:0000259" key="10">
    <source>
        <dbReference type="PROSITE" id="PS50884"/>
    </source>
</evidence>
<evidence type="ECO:0000256" key="5">
    <source>
        <dbReference type="ARBA" id="ARBA00023125"/>
    </source>
</evidence>
<evidence type="ECO:0000313" key="11">
    <source>
        <dbReference type="EMBL" id="JAT50316.1"/>
    </source>
</evidence>
<proteinExistence type="predicted"/>
<evidence type="ECO:0000256" key="8">
    <source>
        <dbReference type="PROSITE-ProRule" id="PRU00071"/>
    </source>
</evidence>
<dbReference type="PROSITE" id="PS01361">
    <property type="entry name" value="ZF_DOF_1"/>
    <property type="match status" value="1"/>
</dbReference>
<keyword evidence="7 8" id="KW-0539">Nucleus</keyword>
<reference evidence="11" key="1">
    <citation type="submission" date="2015-07" db="EMBL/GenBank/DDBJ databases">
        <title>Transcriptome Assembly of Anthurium amnicola.</title>
        <authorList>
            <person name="Suzuki J."/>
        </authorList>
    </citation>
    <scope>NUCLEOTIDE SEQUENCE</scope>
</reference>
<keyword evidence="1" id="KW-0479">Metal-binding</keyword>
<protein>
    <submittedName>
        <fullName evidence="11">Dof zinc finger protein DOF3.3</fullName>
    </submittedName>
</protein>
<dbReference type="PANTHER" id="PTHR31089">
    <property type="entry name" value="CYCLIC DOF FACTOR 2"/>
    <property type="match status" value="1"/>
</dbReference>
<evidence type="ECO:0000256" key="7">
    <source>
        <dbReference type="ARBA" id="ARBA00023242"/>
    </source>
</evidence>
<evidence type="ECO:0000256" key="2">
    <source>
        <dbReference type="ARBA" id="ARBA00022771"/>
    </source>
</evidence>
<feature type="domain" description="Dof-type" evidence="10">
    <location>
        <begin position="157"/>
        <end position="211"/>
    </location>
</feature>
<keyword evidence="4" id="KW-0805">Transcription regulation</keyword>
<dbReference type="PANTHER" id="PTHR31089:SF47">
    <property type="entry name" value="DOF-TYPE DOMAIN-CONTAINING PROTEIN"/>
    <property type="match status" value="1"/>
</dbReference>
<evidence type="ECO:0000256" key="3">
    <source>
        <dbReference type="ARBA" id="ARBA00022833"/>
    </source>
</evidence>
<dbReference type="Pfam" id="PF02701">
    <property type="entry name" value="Zn_ribbon_Dof"/>
    <property type="match status" value="1"/>
</dbReference>
<evidence type="ECO:0000256" key="6">
    <source>
        <dbReference type="ARBA" id="ARBA00023163"/>
    </source>
</evidence>
<organism evidence="11">
    <name type="scientific">Anthurium amnicola</name>
    <dbReference type="NCBI Taxonomy" id="1678845"/>
    <lineage>
        <taxon>Eukaryota</taxon>
        <taxon>Viridiplantae</taxon>
        <taxon>Streptophyta</taxon>
        <taxon>Embryophyta</taxon>
        <taxon>Tracheophyta</taxon>
        <taxon>Spermatophyta</taxon>
        <taxon>Magnoliopsida</taxon>
        <taxon>Liliopsida</taxon>
        <taxon>Araceae</taxon>
        <taxon>Pothoideae</taxon>
        <taxon>Potheae</taxon>
        <taxon>Anthurium</taxon>
    </lineage>
</organism>
<name>A0A1D1Y6W1_9ARAE</name>